<evidence type="ECO:0000256" key="4">
    <source>
        <dbReference type="SAM" id="SignalP"/>
    </source>
</evidence>
<dbReference type="Proteomes" id="UP000252086">
    <property type="component" value="Unassembled WGS sequence"/>
</dbReference>
<dbReference type="InterPro" id="IPR001638">
    <property type="entry name" value="Solute-binding_3/MltF_N"/>
</dbReference>
<keyword evidence="7" id="KW-1185">Reference proteome</keyword>
<dbReference type="AlphaFoldDB" id="A0A366CVG0"/>
<feature type="domain" description="Solute-binding protein family 3/N-terminal" evidence="5">
    <location>
        <begin position="33"/>
        <end position="256"/>
    </location>
</feature>
<dbReference type="Gene3D" id="3.40.190.10">
    <property type="entry name" value="Periplasmic binding protein-like II"/>
    <property type="match status" value="2"/>
</dbReference>
<accession>A0A366CVG0</accession>
<dbReference type="EMBL" id="QNRF01000014">
    <property type="protein sequence ID" value="RBO78547.1"/>
    <property type="molecule type" value="Genomic_DNA"/>
</dbReference>
<dbReference type="GO" id="GO:0042918">
    <property type="term" value="P:alkanesulfonate transmembrane transport"/>
    <property type="evidence" value="ECO:0007669"/>
    <property type="project" value="TreeGrafter"/>
</dbReference>
<dbReference type="SUPFAM" id="SSF53850">
    <property type="entry name" value="Periplasmic binding protein-like II"/>
    <property type="match status" value="1"/>
</dbReference>
<dbReference type="Pfam" id="PF04069">
    <property type="entry name" value="OpuAC"/>
    <property type="match status" value="1"/>
</dbReference>
<gene>
    <name evidence="6" type="ORF">DFP76_11412</name>
</gene>
<evidence type="ECO:0000256" key="1">
    <source>
        <dbReference type="ARBA" id="ARBA00004418"/>
    </source>
</evidence>
<dbReference type="NCBIfam" id="TIGR01729">
    <property type="entry name" value="taurine_ABC_bnd"/>
    <property type="match status" value="1"/>
</dbReference>
<feature type="signal peptide" evidence="4">
    <location>
        <begin position="1"/>
        <end position="31"/>
    </location>
</feature>
<sequence>MNVNQITKLAQKSLGLSVLMSSLCLSQFANAETITIGYQGMMNPWKSVIAEKKLESTTGMEVEWRRFDSGAKVITAMASGDIDIATAGSSPIAAAVNRGLDIELVWILENINDAEALVVRDGSGIAAPQDLKGKKIGVPFVSTTHFHMLFALEQFGLSDKEVSLINMQPNAIAAAWERGDIDGAFIWDPALGRIKESGQVLISSGELSRWGKATFDGMVINKSFGEENPETVAQLIKLIADADAEYRASKGALTADSLMVKNIAKMTGGQAENVPGVLALYEFPSLAEQTSCVWLGCGNEGGAAKALMFTSEFLKQEGKVPALADDYSVFVNPSFAEAAAEL</sequence>
<dbReference type="InterPro" id="IPR010068">
    <property type="entry name" value="Peri-bd_TauA"/>
</dbReference>
<comment type="similarity">
    <text evidence="2">Belongs to the bacterial solute-binding protein SsuA/TauA family.</text>
</comment>
<dbReference type="SMART" id="SM00062">
    <property type="entry name" value="PBPb"/>
    <property type="match status" value="1"/>
</dbReference>
<dbReference type="GO" id="GO:0043190">
    <property type="term" value="C:ATP-binding cassette (ABC) transporter complex"/>
    <property type="evidence" value="ECO:0007669"/>
    <property type="project" value="InterPro"/>
</dbReference>
<reference evidence="6 7" key="1">
    <citation type="submission" date="2018-06" db="EMBL/GenBank/DDBJ databases">
        <title>Genomic Encyclopedia of Type Strains, Phase III (KMG-III): the genomes of soil and plant-associated and newly described type strains.</title>
        <authorList>
            <person name="Whitman W."/>
        </authorList>
    </citation>
    <scope>NUCLEOTIDE SEQUENCE [LARGE SCALE GENOMIC DNA]</scope>
    <source>
        <strain evidence="6 7">CECT 7732</strain>
    </source>
</reference>
<name>A0A366CVG0_9GAMM</name>
<comment type="caution">
    <text evidence="6">The sequence shown here is derived from an EMBL/GenBank/DDBJ whole genome shotgun (WGS) entry which is preliminary data.</text>
</comment>
<evidence type="ECO:0000313" key="6">
    <source>
        <dbReference type="EMBL" id="RBO78547.1"/>
    </source>
</evidence>
<proteinExistence type="inferred from homology"/>
<comment type="subcellular location">
    <subcellularLocation>
        <location evidence="1">Periplasm</location>
    </subcellularLocation>
</comment>
<keyword evidence="3 4" id="KW-0732">Signal</keyword>
<protein>
    <submittedName>
        <fullName evidence="6">Taurine transport system substrate-binding protein</fullName>
    </submittedName>
</protein>
<dbReference type="PANTHER" id="PTHR30024">
    <property type="entry name" value="ALIPHATIC SULFONATES-BINDING PROTEIN-RELATED"/>
    <property type="match status" value="1"/>
</dbReference>
<dbReference type="RefSeq" id="WP_113875720.1">
    <property type="nucleotide sequence ID" value="NZ_QNRF01000014.1"/>
</dbReference>
<evidence type="ECO:0000256" key="3">
    <source>
        <dbReference type="ARBA" id="ARBA00022729"/>
    </source>
</evidence>
<feature type="chain" id="PRO_5017074209" evidence="4">
    <location>
        <begin position="32"/>
        <end position="342"/>
    </location>
</feature>
<dbReference type="GO" id="GO:0042597">
    <property type="term" value="C:periplasmic space"/>
    <property type="evidence" value="ECO:0007669"/>
    <property type="project" value="UniProtKB-SubCell"/>
</dbReference>
<dbReference type="PANTHER" id="PTHR30024:SF47">
    <property type="entry name" value="TAURINE-BINDING PERIPLASMIC PROTEIN"/>
    <property type="match status" value="1"/>
</dbReference>
<dbReference type="OrthoDB" id="286202at2"/>
<dbReference type="InterPro" id="IPR007210">
    <property type="entry name" value="ABC_Gly_betaine_transp_sub-bd"/>
</dbReference>
<organism evidence="6 7">
    <name type="scientific">Marinomonas aquiplantarum</name>
    <dbReference type="NCBI Taxonomy" id="491951"/>
    <lineage>
        <taxon>Bacteria</taxon>
        <taxon>Pseudomonadati</taxon>
        <taxon>Pseudomonadota</taxon>
        <taxon>Gammaproteobacteria</taxon>
        <taxon>Oceanospirillales</taxon>
        <taxon>Oceanospirillaceae</taxon>
        <taxon>Marinomonas</taxon>
    </lineage>
</organism>
<evidence type="ECO:0000313" key="7">
    <source>
        <dbReference type="Proteomes" id="UP000252086"/>
    </source>
</evidence>
<evidence type="ECO:0000256" key="2">
    <source>
        <dbReference type="ARBA" id="ARBA00010742"/>
    </source>
</evidence>
<dbReference type="GO" id="GO:0022857">
    <property type="term" value="F:transmembrane transporter activity"/>
    <property type="evidence" value="ECO:0007669"/>
    <property type="project" value="InterPro"/>
</dbReference>
<evidence type="ECO:0000259" key="5">
    <source>
        <dbReference type="SMART" id="SM00062"/>
    </source>
</evidence>